<keyword evidence="2" id="KW-1185">Reference proteome</keyword>
<dbReference type="Proteomes" id="UP000821865">
    <property type="component" value="Chromosome 8"/>
</dbReference>
<dbReference type="EMBL" id="CM023477">
    <property type="protein sequence ID" value="KAH7937011.1"/>
    <property type="molecule type" value="Genomic_DNA"/>
</dbReference>
<protein>
    <submittedName>
        <fullName evidence="1">Uncharacterized protein</fullName>
    </submittedName>
</protein>
<organism evidence="1 2">
    <name type="scientific">Dermacentor silvarum</name>
    <name type="common">Tick</name>
    <dbReference type="NCBI Taxonomy" id="543639"/>
    <lineage>
        <taxon>Eukaryota</taxon>
        <taxon>Metazoa</taxon>
        <taxon>Ecdysozoa</taxon>
        <taxon>Arthropoda</taxon>
        <taxon>Chelicerata</taxon>
        <taxon>Arachnida</taxon>
        <taxon>Acari</taxon>
        <taxon>Parasitiformes</taxon>
        <taxon>Ixodida</taxon>
        <taxon>Ixodoidea</taxon>
        <taxon>Ixodidae</taxon>
        <taxon>Rhipicephalinae</taxon>
        <taxon>Dermacentor</taxon>
    </lineage>
</organism>
<name>A0ACB8C806_DERSI</name>
<sequence>MAKQLGKGSSKDFANFLEVERSADDQQVLPSSTLSEAAGPSCSPHRGLKMYTREFLLQYSQSSLATQEPPEFPVLDPEVSNAMLKKVHHKVNN</sequence>
<proteinExistence type="predicted"/>
<gene>
    <name evidence="1" type="ORF">HPB49_007207</name>
</gene>
<reference evidence="1" key="1">
    <citation type="submission" date="2020-05" db="EMBL/GenBank/DDBJ databases">
        <title>Large-scale comparative analyses of tick genomes elucidate their genetic diversity and vector capacities.</title>
        <authorList>
            <person name="Jia N."/>
            <person name="Wang J."/>
            <person name="Shi W."/>
            <person name="Du L."/>
            <person name="Sun Y."/>
            <person name="Zhan W."/>
            <person name="Jiang J."/>
            <person name="Wang Q."/>
            <person name="Zhang B."/>
            <person name="Ji P."/>
            <person name="Sakyi L.B."/>
            <person name="Cui X."/>
            <person name="Yuan T."/>
            <person name="Jiang B."/>
            <person name="Yang W."/>
            <person name="Lam T.T.-Y."/>
            <person name="Chang Q."/>
            <person name="Ding S."/>
            <person name="Wang X."/>
            <person name="Zhu J."/>
            <person name="Ruan X."/>
            <person name="Zhao L."/>
            <person name="Wei J."/>
            <person name="Que T."/>
            <person name="Du C."/>
            <person name="Cheng J."/>
            <person name="Dai P."/>
            <person name="Han X."/>
            <person name="Huang E."/>
            <person name="Gao Y."/>
            <person name="Liu J."/>
            <person name="Shao H."/>
            <person name="Ye R."/>
            <person name="Li L."/>
            <person name="Wei W."/>
            <person name="Wang X."/>
            <person name="Wang C."/>
            <person name="Yang T."/>
            <person name="Huo Q."/>
            <person name="Li W."/>
            <person name="Guo W."/>
            <person name="Chen H."/>
            <person name="Zhou L."/>
            <person name="Ni X."/>
            <person name="Tian J."/>
            <person name="Zhou Y."/>
            <person name="Sheng Y."/>
            <person name="Liu T."/>
            <person name="Pan Y."/>
            <person name="Xia L."/>
            <person name="Li J."/>
            <person name="Zhao F."/>
            <person name="Cao W."/>
        </authorList>
    </citation>
    <scope>NUCLEOTIDE SEQUENCE</scope>
    <source>
        <strain evidence="1">Dsil-2018</strain>
    </source>
</reference>
<accession>A0ACB8C806</accession>
<evidence type="ECO:0000313" key="1">
    <source>
        <dbReference type="EMBL" id="KAH7937011.1"/>
    </source>
</evidence>
<evidence type="ECO:0000313" key="2">
    <source>
        <dbReference type="Proteomes" id="UP000821865"/>
    </source>
</evidence>
<comment type="caution">
    <text evidence="1">The sequence shown here is derived from an EMBL/GenBank/DDBJ whole genome shotgun (WGS) entry which is preliminary data.</text>
</comment>